<reference evidence="2 3" key="1">
    <citation type="submission" date="2022-10" db="EMBL/GenBank/DDBJ databases">
        <title>Pararhodobacter sp. nov., isolated from marine algae.</title>
        <authorList>
            <person name="Choi B.J."/>
            <person name="Kim J.M."/>
            <person name="Lee J.K."/>
            <person name="Choi D.G."/>
            <person name="Jeon C.O."/>
        </authorList>
    </citation>
    <scope>NUCLEOTIDE SEQUENCE [LARGE SCALE GENOMIC DNA]</scope>
    <source>
        <strain evidence="2 3">ZQ420</strain>
    </source>
</reference>
<organism evidence="2 3">
    <name type="scientific">Pararhodobacter zhoushanensis</name>
    <dbReference type="NCBI Taxonomy" id="2479545"/>
    <lineage>
        <taxon>Bacteria</taxon>
        <taxon>Pseudomonadati</taxon>
        <taxon>Pseudomonadota</taxon>
        <taxon>Alphaproteobacteria</taxon>
        <taxon>Rhodobacterales</taxon>
        <taxon>Paracoccaceae</taxon>
        <taxon>Pararhodobacter</taxon>
    </lineage>
</organism>
<name>A0ABT3H0N8_9RHOB</name>
<evidence type="ECO:0000313" key="3">
    <source>
        <dbReference type="Proteomes" id="UP001208938"/>
    </source>
</evidence>
<keyword evidence="1" id="KW-0732">Signal</keyword>
<dbReference type="RefSeq" id="WP_264506278.1">
    <property type="nucleotide sequence ID" value="NZ_JAPDFL010000001.1"/>
</dbReference>
<dbReference type="Proteomes" id="UP001208938">
    <property type="component" value="Unassembled WGS sequence"/>
</dbReference>
<sequence length="189" mass="20611">MKHIVLALCAATWALPAAAQDLNQAMRTYYQEHLQLWTQDPVIIAALRAQNALTSTYSADQVAALDRNWQSEVGLPSMPTVEPVLNNATADFLRQQVEASRNRITEVILMDAIGLNVAVTTITSDYWQGDEEKYSATFQVGPDAVHFSNIALDESTGHYQGQISFSVVDPANGELVGAMTVGVDAELLM</sequence>
<comment type="caution">
    <text evidence="2">The sequence shown here is derived from an EMBL/GenBank/DDBJ whole genome shotgun (WGS) entry which is preliminary data.</text>
</comment>
<evidence type="ECO:0000256" key="1">
    <source>
        <dbReference type="SAM" id="SignalP"/>
    </source>
</evidence>
<protein>
    <submittedName>
        <fullName evidence="2">Uncharacterized protein</fullName>
    </submittedName>
</protein>
<feature type="signal peptide" evidence="1">
    <location>
        <begin position="1"/>
        <end position="19"/>
    </location>
</feature>
<keyword evidence="3" id="KW-1185">Reference proteome</keyword>
<feature type="chain" id="PRO_5046940322" evidence="1">
    <location>
        <begin position="20"/>
        <end position="189"/>
    </location>
</feature>
<proteinExistence type="predicted"/>
<gene>
    <name evidence="2" type="ORF">OKW52_14075</name>
</gene>
<dbReference type="EMBL" id="JAPDFL010000001">
    <property type="protein sequence ID" value="MCW1933354.1"/>
    <property type="molecule type" value="Genomic_DNA"/>
</dbReference>
<accession>A0ABT3H0N8</accession>
<evidence type="ECO:0000313" key="2">
    <source>
        <dbReference type="EMBL" id="MCW1933354.1"/>
    </source>
</evidence>